<dbReference type="KEGG" id="cyc:PCC7424_5356"/>
<gene>
    <name evidence="1" type="ordered locus">PCC7424_5356</name>
</gene>
<evidence type="ECO:0000313" key="1">
    <source>
        <dbReference type="EMBL" id="ACK73939.1"/>
    </source>
</evidence>
<accession>B7KMB7</accession>
<sequence length="102" mass="11768">MIQRKIIVFFLLYILPFILAQSTALAYESVSLEILSLSCQTEVLNVFSDIRQYQTMSAQIENNPLPSLSEIAIAGTVRERSFESFDEKFDFLIRNREASAYY</sequence>
<organism evidence="1 2">
    <name type="scientific">Gloeothece citriformis (strain PCC 7424)</name>
    <name type="common">Cyanothece sp. (strain PCC 7424)</name>
    <dbReference type="NCBI Taxonomy" id="65393"/>
    <lineage>
        <taxon>Bacteria</taxon>
        <taxon>Bacillati</taxon>
        <taxon>Cyanobacteriota</taxon>
        <taxon>Cyanophyceae</taxon>
        <taxon>Oscillatoriophycideae</taxon>
        <taxon>Chroococcales</taxon>
        <taxon>Aphanothecaceae</taxon>
        <taxon>Gloeothece</taxon>
        <taxon>Gloeothece citriformis</taxon>
    </lineage>
</organism>
<keyword evidence="1" id="KW-0614">Plasmid</keyword>
<protein>
    <submittedName>
        <fullName evidence="1">Uncharacterized protein</fullName>
    </submittedName>
</protein>
<name>B7KMB7_GLOC7</name>
<geneLocation type="plasmid" evidence="1 2">
    <name>pP742402</name>
</geneLocation>
<dbReference type="RefSeq" id="WP_012599446.1">
    <property type="nucleotide sequence ID" value="NC_011737.1"/>
</dbReference>
<dbReference type="EMBL" id="CP001293">
    <property type="protein sequence ID" value="ACK73939.1"/>
    <property type="molecule type" value="Genomic_DNA"/>
</dbReference>
<dbReference type="HOGENOM" id="CLU_2272730_0_0_3"/>
<keyword evidence="2" id="KW-1185">Reference proteome</keyword>
<dbReference type="Proteomes" id="UP000002384">
    <property type="component" value="Plasmid pP742402"/>
</dbReference>
<proteinExistence type="predicted"/>
<dbReference type="AlphaFoldDB" id="B7KMB7"/>
<evidence type="ECO:0000313" key="2">
    <source>
        <dbReference type="Proteomes" id="UP000002384"/>
    </source>
</evidence>
<reference evidence="2" key="1">
    <citation type="journal article" date="2011" name="MBio">
        <title>Novel metabolic attributes of the genus Cyanothece, comprising a group of unicellular nitrogen-fixing Cyanobacteria.</title>
        <authorList>
            <person name="Bandyopadhyay A."/>
            <person name="Elvitigala T."/>
            <person name="Welsh E."/>
            <person name="Stockel J."/>
            <person name="Liberton M."/>
            <person name="Min H."/>
            <person name="Sherman L.A."/>
            <person name="Pakrasi H.B."/>
        </authorList>
    </citation>
    <scope>NUCLEOTIDE SEQUENCE [LARGE SCALE GENOMIC DNA]</scope>
    <source>
        <strain evidence="2">PCC 7424</strain>
        <plasmid evidence="2">pP742402</plasmid>
    </source>
</reference>